<dbReference type="EMBL" id="QNSF01000046">
    <property type="protein sequence ID" value="RBP85339.1"/>
    <property type="molecule type" value="Genomic_DNA"/>
</dbReference>
<dbReference type="OrthoDB" id="4174719at2"/>
<evidence type="ECO:0000256" key="2">
    <source>
        <dbReference type="ARBA" id="ARBA00023002"/>
    </source>
</evidence>
<sequence length="214" mass="24945">MDTVTFGMGCFWGPESRFGYHPGVIRTRVGYAGGKEGQPTSKNTLDYTEALHIQYDSNLLSLDQILTQFFEQHNTTRAPRSIKYRSVLFYQSEEQKEKMLQKVEHIKQFHGRCYTSVEPLDAFYQAEIRHQKYYLQRWKPVYETWQQLEGKEYLVDSTLAARLNGISKDCGSLQELMLEFSDSGYHTLWSVIEEVLKETKNPAREACDKVCKSK</sequence>
<dbReference type="EC" id="1.8.4.11" evidence="1"/>
<dbReference type="InterPro" id="IPR002569">
    <property type="entry name" value="Met_Sox_Rdtase_MsrA_dom"/>
</dbReference>
<protein>
    <recommendedName>
        <fullName evidence="1">peptide-methionine (S)-S-oxide reductase</fullName>
        <ecNumber evidence="1">1.8.4.11</ecNumber>
    </recommendedName>
</protein>
<evidence type="ECO:0000313" key="7">
    <source>
        <dbReference type="Proteomes" id="UP000252731"/>
    </source>
</evidence>
<dbReference type="Gene3D" id="3.30.1060.10">
    <property type="entry name" value="Peptide methionine sulphoxide reductase MsrA"/>
    <property type="match status" value="1"/>
</dbReference>
<dbReference type="InterPro" id="IPR036509">
    <property type="entry name" value="Met_Sox_Rdtase_MsrA_sf"/>
</dbReference>
<evidence type="ECO:0000256" key="4">
    <source>
        <dbReference type="ARBA" id="ARBA00048782"/>
    </source>
</evidence>
<dbReference type="InterPro" id="IPR050162">
    <property type="entry name" value="MsrA_MetSO_reductase"/>
</dbReference>
<dbReference type="GO" id="GO:0005737">
    <property type="term" value="C:cytoplasm"/>
    <property type="evidence" value="ECO:0007669"/>
    <property type="project" value="TreeGrafter"/>
</dbReference>
<dbReference type="AlphaFoldDB" id="A0A366JFZ3"/>
<organism evidence="6 7">
    <name type="scientific">Cytobacillus firmus</name>
    <name type="common">Bacillus firmus</name>
    <dbReference type="NCBI Taxonomy" id="1399"/>
    <lineage>
        <taxon>Bacteria</taxon>
        <taxon>Bacillati</taxon>
        <taxon>Bacillota</taxon>
        <taxon>Bacilli</taxon>
        <taxon>Bacillales</taxon>
        <taxon>Bacillaceae</taxon>
        <taxon>Cytobacillus</taxon>
    </lineage>
</organism>
<dbReference type="PANTHER" id="PTHR42799:SF13">
    <property type="entry name" value="PEPTIDE METHIONINE SULFOXIDE REDUCTASE"/>
    <property type="match status" value="1"/>
</dbReference>
<evidence type="ECO:0000256" key="3">
    <source>
        <dbReference type="ARBA" id="ARBA00047806"/>
    </source>
</evidence>
<gene>
    <name evidence="6" type="ORF">DFO70_1468</name>
</gene>
<name>A0A366JFZ3_CYTFI</name>
<evidence type="ECO:0000256" key="1">
    <source>
        <dbReference type="ARBA" id="ARBA00012502"/>
    </source>
</evidence>
<dbReference type="GO" id="GO:0034599">
    <property type="term" value="P:cellular response to oxidative stress"/>
    <property type="evidence" value="ECO:0007669"/>
    <property type="project" value="TreeGrafter"/>
</dbReference>
<accession>A0A366JFZ3</accession>
<dbReference type="GO" id="GO:0008113">
    <property type="term" value="F:peptide-methionine (S)-S-oxide reductase activity"/>
    <property type="evidence" value="ECO:0007669"/>
    <property type="project" value="UniProtKB-EC"/>
</dbReference>
<reference evidence="6 7" key="1">
    <citation type="submission" date="2018-06" db="EMBL/GenBank/DDBJ databases">
        <title>Freshwater and sediment microbial communities from various areas in North America, analyzing microbe dynamics in response to fracking.</title>
        <authorList>
            <person name="Lamendella R."/>
        </authorList>
    </citation>
    <scope>NUCLEOTIDE SEQUENCE [LARGE SCALE GENOMIC DNA]</scope>
    <source>
        <strain evidence="6 7">14_TX</strain>
    </source>
</reference>
<evidence type="ECO:0000313" key="6">
    <source>
        <dbReference type="EMBL" id="RBP85339.1"/>
    </source>
</evidence>
<dbReference type="SUPFAM" id="SSF55068">
    <property type="entry name" value="Peptide methionine sulfoxide reductase"/>
    <property type="match status" value="1"/>
</dbReference>
<comment type="catalytic activity">
    <reaction evidence="4">
        <text>[thioredoxin]-disulfide + L-methionine + H2O = L-methionine (S)-S-oxide + [thioredoxin]-dithiol</text>
        <dbReference type="Rhea" id="RHEA:19993"/>
        <dbReference type="Rhea" id="RHEA-COMP:10698"/>
        <dbReference type="Rhea" id="RHEA-COMP:10700"/>
        <dbReference type="ChEBI" id="CHEBI:15377"/>
        <dbReference type="ChEBI" id="CHEBI:29950"/>
        <dbReference type="ChEBI" id="CHEBI:50058"/>
        <dbReference type="ChEBI" id="CHEBI:57844"/>
        <dbReference type="ChEBI" id="CHEBI:58772"/>
        <dbReference type="EC" id="1.8.4.11"/>
    </reaction>
</comment>
<comment type="catalytic activity">
    <reaction evidence="3">
        <text>L-methionyl-[protein] + [thioredoxin]-disulfide + H2O = L-methionyl-(S)-S-oxide-[protein] + [thioredoxin]-dithiol</text>
        <dbReference type="Rhea" id="RHEA:14217"/>
        <dbReference type="Rhea" id="RHEA-COMP:10698"/>
        <dbReference type="Rhea" id="RHEA-COMP:10700"/>
        <dbReference type="Rhea" id="RHEA-COMP:12313"/>
        <dbReference type="Rhea" id="RHEA-COMP:12315"/>
        <dbReference type="ChEBI" id="CHEBI:15377"/>
        <dbReference type="ChEBI" id="CHEBI:16044"/>
        <dbReference type="ChEBI" id="CHEBI:29950"/>
        <dbReference type="ChEBI" id="CHEBI:44120"/>
        <dbReference type="ChEBI" id="CHEBI:50058"/>
        <dbReference type="EC" id="1.8.4.11"/>
    </reaction>
</comment>
<evidence type="ECO:0000259" key="5">
    <source>
        <dbReference type="Pfam" id="PF01625"/>
    </source>
</evidence>
<keyword evidence="2" id="KW-0560">Oxidoreductase</keyword>
<dbReference type="PANTHER" id="PTHR42799">
    <property type="entry name" value="MITOCHONDRIAL PEPTIDE METHIONINE SULFOXIDE REDUCTASE"/>
    <property type="match status" value="1"/>
</dbReference>
<feature type="domain" description="Peptide methionine sulphoxide reductase MsrA" evidence="5">
    <location>
        <begin position="3"/>
        <end position="137"/>
    </location>
</feature>
<keyword evidence="7" id="KW-1185">Reference proteome</keyword>
<dbReference type="Proteomes" id="UP000252731">
    <property type="component" value="Unassembled WGS sequence"/>
</dbReference>
<comment type="caution">
    <text evidence="6">The sequence shown here is derived from an EMBL/GenBank/DDBJ whole genome shotgun (WGS) entry which is preliminary data.</text>
</comment>
<proteinExistence type="predicted"/>
<dbReference type="Pfam" id="PF01625">
    <property type="entry name" value="PMSR"/>
    <property type="match status" value="1"/>
</dbReference>